<dbReference type="EMBL" id="LXQA010727406">
    <property type="protein sequence ID" value="MCI67957.1"/>
    <property type="molecule type" value="Genomic_DNA"/>
</dbReference>
<name>A0A392U5A1_9FABA</name>
<sequence length="62" mass="7087">RVQHRDTGVPEFQGLLARSGETEQTVSRLARDSVTWRHQFKIPGFSCRILALTMLKYIPNSS</sequence>
<dbReference type="Proteomes" id="UP000265520">
    <property type="component" value="Unassembled WGS sequence"/>
</dbReference>
<organism evidence="1 2">
    <name type="scientific">Trifolium medium</name>
    <dbReference type="NCBI Taxonomy" id="97028"/>
    <lineage>
        <taxon>Eukaryota</taxon>
        <taxon>Viridiplantae</taxon>
        <taxon>Streptophyta</taxon>
        <taxon>Embryophyta</taxon>
        <taxon>Tracheophyta</taxon>
        <taxon>Spermatophyta</taxon>
        <taxon>Magnoliopsida</taxon>
        <taxon>eudicotyledons</taxon>
        <taxon>Gunneridae</taxon>
        <taxon>Pentapetalae</taxon>
        <taxon>rosids</taxon>
        <taxon>fabids</taxon>
        <taxon>Fabales</taxon>
        <taxon>Fabaceae</taxon>
        <taxon>Papilionoideae</taxon>
        <taxon>50 kb inversion clade</taxon>
        <taxon>NPAAA clade</taxon>
        <taxon>Hologalegina</taxon>
        <taxon>IRL clade</taxon>
        <taxon>Trifolieae</taxon>
        <taxon>Trifolium</taxon>
    </lineage>
</organism>
<comment type="caution">
    <text evidence="1">The sequence shown here is derived from an EMBL/GenBank/DDBJ whole genome shotgun (WGS) entry which is preliminary data.</text>
</comment>
<protein>
    <submittedName>
        <fullName evidence="1">Uncharacterized protein</fullName>
    </submittedName>
</protein>
<reference evidence="1 2" key="1">
    <citation type="journal article" date="2018" name="Front. Plant Sci.">
        <title>Red Clover (Trifolium pratense) and Zigzag Clover (T. medium) - A Picture of Genomic Similarities and Differences.</title>
        <authorList>
            <person name="Dluhosova J."/>
            <person name="Istvanek J."/>
            <person name="Nedelnik J."/>
            <person name="Repkova J."/>
        </authorList>
    </citation>
    <scope>NUCLEOTIDE SEQUENCE [LARGE SCALE GENOMIC DNA]</scope>
    <source>
        <strain evidence="2">cv. 10/8</strain>
        <tissue evidence="1">Leaf</tissue>
    </source>
</reference>
<feature type="non-terminal residue" evidence="1">
    <location>
        <position position="1"/>
    </location>
</feature>
<keyword evidence="2" id="KW-1185">Reference proteome</keyword>
<evidence type="ECO:0000313" key="2">
    <source>
        <dbReference type="Proteomes" id="UP000265520"/>
    </source>
</evidence>
<proteinExistence type="predicted"/>
<evidence type="ECO:0000313" key="1">
    <source>
        <dbReference type="EMBL" id="MCI67957.1"/>
    </source>
</evidence>
<dbReference type="AlphaFoldDB" id="A0A392U5A1"/>
<accession>A0A392U5A1</accession>